<dbReference type="Pfam" id="PF00069">
    <property type="entry name" value="Pkinase"/>
    <property type="match status" value="1"/>
</dbReference>
<comment type="caution">
    <text evidence="9">The sequence shown here is derived from an EMBL/GenBank/DDBJ whole genome shotgun (WGS) entry which is preliminary data.</text>
</comment>
<feature type="binding site" evidence="6">
    <location>
        <position position="87"/>
    </location>
    <ligand>
        <name>ATP</name>
        <dbReference type="ChEBI" id="CHEBI:30616"/>
    </ligand>
</feature>
<dbReference type="InterPro" id="IPR011009">
    <property type="entry name" value="Kinase-like_dom_sf"/>
</dbReference>
<feature type="compositionally biased region" description="Polar residues" evidence="7">
    <location>
        <begin position="584"/>
        <end position="613"/>
    </location>
</feature>
<dbReference type="PANTHER" id="PTHR24345">
    <property type="entry name" value="SERINE/THREONINE-PROTEIN KINASE PLK"/>
    <property type="match status" value="1"/>
</dbReference>
<dbReference type="CDD" id="cd13118">
    <property type="entry name" value="POLO_box_1"/>
    <property type="match status" value="1"/>
</dbReference>
<dbReference type="AlphaFoldDB" id="A0A2B7Z1P8"/>
<feature type="compositionally biased region" description="Low complexity" evidence="7">
    <location>
        <begin position="693"/>
        <end position="702"/>
    </location>
</feature>
<dbReference type="GO" id="GO:0000922">
    <property type="term" value="C:spindle pole"/>
    <property type="evidence" value="ECO:0007669"/>
    <property type="project" value="TreeGrafter"/>
</dbReference>
<evidence type="ECO:0000256" key="4">
    <source>
        <dbReference type="ARBA" id="ARBA00022777"/>
    </source>
</evidence>
<dbReference type="Proteomes" id="UP000224634">
    <property type="component" value="Unassembled WGS sequence"/>
</dbReference>
<evidence type="ECO:0000256" key="1">
    <source>
        <dbReference type="ARBA" id="ARBA00022527"/>
    </source>
</evidence>
<dbReference type="PANTHER" id="PTHR24345:SF0">
    <property type="entry name" value="CELL CYCLE SERINE_THREONINE-PROTEIN KINASE CDC5_MSD2"/>
    <property type="match status" value="1"/>
</dbReference>
<dbReference type="InterPro" id="IPR036947">
    <property type="entry name" value="POLO_box_dom_sf"/>
</dbReference>
<dbReference type="InterPro" id="IPR000719">
    <property type="entry name" value="Prot_kinase_dom"/>
</dbReference>
<feature type="region of interest" description="Disordered" evidence="7">
    <location>
        <begin position="740"/>
        <end position="762"/>
    </location>
</feature>
<gene>
    <name evidence="9" type="ORF">AJ80_01521</name>
</gene>
<dbReference type="SUPFAM" id="SSF56112">
    <property type="entry name" value="Protein kinase-like (PK-like)"/>
    <property type="match status" value="1"/>
</dbReference>
<feature type="region of interest" description="Disordered" evidence="7">
    <location>
        <begin position="1"/>
        <end position="51"/>
    </location>
</feature>
<dbReference type="OrthoDB" id="408964at2759"/>
<reference evidence="9 10" key="1">
    <citation type="submission" date="2017-10" db="EMBL/GenBank/DDBJ databases">
        <title>Comparative genomics in systemic dimorphic fungi from Ajellomycetaceae.</title>
        <authorList>
            <person name="Munoz J.F."/>
            <person name="Mcewen J.G."/>
            <person name="Clay O.K."/>
            <person name="Cuomo C.A."/>
        </authorList>
    </citation>
    <scope>NUCLEOTIDE SEQUENCE [LARGE SCALE GENOMIC DNA]</scope>
    <source>
        <strain evidence="9 10">UAMH7299</strain>
    </source>
</reference>
<keyword evidence="1" id="KW-0723">Serine/threonine-protein kinase</keyword>
<feature type="domain" description="Protein kinase" evidence="8">
    <location>
        <begin position="58"/>
        <end position="319"/>
    </location>
</feature>
<dbReference type="FunFam" id="1.10.510.10:FF:000652">
    <property type="entry name" value="Serine/threonine-protein kinase"/>
    <property type="match status" value="1"/>
</dbReference>
<dbReference type="GO" id="GO:0004674">
    <property type="term" value="F:protein serine/threonine kinase activity"/>
    <property type="evidence" value="ECO:0007669"/>
    <property type="project" value="UniProtKB-KW"/>
</dbReference>
<feature type="compositionally biased region" description="Low complexity" evidence="7">
    <location>
        <begin position="26"/>
        <end position="38"/>
    </location>
</feature>
<feature type="compositionally biased region" description="Basic and acidic residues" evidence="7">
    <location>
        <begin position="669"/>
        <end position="681"/>
    </location>
</feature>
<proteinExistence type="predicted"/>
<dbReference type="GO" id="GO:0007052">
    <property type="term" value="P:mitotic spindle organization"/>
    <property type="evidence" value="ECO:0007669"/>
    <property type="project" value="TreeGrafter"/>
</dbReference>
<keyword evidence="4 9" id="KW-0418">Kinase</keyword>
<feature type="compositionally biased region" description="Low complexity" evidence="7">
    <location>
        <begin position="500"/>
        <end position="518"/>
    </location>
</feature>
<dbReference type="InterPro" id="IPR008271">
    <property type="entry name" value="Ser/Thr_kinase_AS"/>
</dbReference>
<evidence type="ECO:0000256" key="6">
    <source>
        <dbReference type="PROSITE-ProRule" id="PRU10141"/>
    </source>
</evidence>
<dbReference type="GO" id="GO:0005524">
    <property type="term" value="F:ATP binding"/>
    <property type="evidence" value="ECO:0007669"/>
    <property type="project" value="UniProtKB-UniRule"/>
</dbReference>
<feature type="compositionally biased region" description="Low complexity" evidence="7">
    <location>
        <begin position="535"/>
        <end position="547"/>
    </location>
</feature>
<feature type="region of interest" description="Disordered" evidence="7">
    <location>
        <begin position="440"/>
        <end position="473"/>
    </location>
</feature>
<sequence>MEALSPRSTNIPPKPKADISKKAGARDAPAAAKTASSKYHAPPPPALVREPVGDGEEYITGRFLGKGGFAVCYEGRLARNDRVFAMKVVKSEMNLKKMEEKFRTELQIHSKMRHPNIVGFHRAFAFLTSTYVILELCPNGSVMDMVRKRKCLSLPEVRRFMIQLCGAVKYMHKRNVAHRDLKMGNLFLDKDMDIKVGDFGLAAIILSEKDEKRRKTLCGTPNYIAPEVLDKSKGGHNQKVDIWSLGVIFFAMLTGYPPFQSKTQEEIYKKVKNLTYGWPKDSECANHIPAEAKDLVAACLSLDEEERPEPDQIVEHPFFKMYFGCIPRTLGAELRVARPAWIRSEDPRGDNMDDGYALHHDIKYATKIAHVKDADERYLICKDEFYTECGVGRAASGKMRKAAGKNCSKTAYAECIAEDERGLQPVIPLPNDRVYCSYPEPEGDWSLPKVDTGPRSVSPEDDEDALPRTRNGSLKLSAATMARTQTALAAQMRRKESQPQSHAAALRQQALRPRQSSRVASATPAAPPKADDVQIAAAPNPITTTAPRQGLLSERPIRTRSRVASGYSASVRETKEPIRPPLPKSSSAPTNLTIGKTRSQSRQHLAALAQQNRLAEDKPQEAVESFRQTCNVDLGEPIMSASVRRVKVDARGKGTIRAQEQLQSVFTRQETKPSVRADDKPSPATRGNEKTASSQSSTRSRSVLGLCPLIHQDEHPEIMPGSSVHEVMTDLKAYLSQLRRTYPSPSSNLKRSRREPPPFRRRSSHPLVVKWVDYTNRFGIGYVLDDGSVGSVFNGANGRPATCVVVREGERHIQRKVMSRESKAPEQAYSETDQYVPRNGAPVEFYENADTDSRLRYGGVLKRVRVQPDVFDVKSIGGTSGGVGIRVRPGVSIECARCDTEKMKRLRLVDQFGKYMIGSVGRSAEDAAAMAEDMNARHRAATSRQYIKFFQRLGNVGIWGFGDGSFQFNFPDHTKLIMSFPKSHTSSDSPPCQVDFCHLSPSAARYIARKGKMHPSGFNTRETMSNEIGEFFALLSTSSPLSPIDTRLCDILEANAFLKKIDFVKEVLDAWVQGGRLGCRVFSNISGSASSFASSNSATLVASQSSTFTGSRYEGHPDNRGELFWDGAQDRTWLAPSGGKFVWVTLGAQGGDREYAAVLLKSAPDGQQVECVGAEAMGELQDRLKALAM</sequence>
<dbReference type="GO" id="GO:0005634">
    <property type="term" value="C:nucleus"/>
    <property type="evidence" value="ECO:0007669"/>
    <property type="project" value="TreeGrafter"/>
</dbReference>
<dbReference type="GO" id="GO:0000776">
    <property type="term" value="C:kinetochore"/>
    <property type="evidence" value="ECO:0007669"/>
    <property type="project" value="TreeGrafter"/>
</dbReference>
<dbReference type="GO" id="GO:0005816">
    <property type="term" value="C:spindle pole body"/>
    <property type="evidence" value="ECO:0007669"/>
    <property type="project" value="TreeGrafter"/>
</dbReference>
<organism evidence="9 10">
    <name type="scientific">Polytolypa hystricis (strain UAMH7299)</name>
    <dbReference type="NCBI Taxonomy" id="1447883"/>
    <lineage>
        <taxon>Eukaryota</taxon>
        <taxon>Fungi</taxon>
        <taxon>Dikarya</taxon>
        <taxon>Ascomycota</taxon>
        <taxon>Pezizomycotina</taxon>
        <taxon>Eurotiomycetes</taxon>
        <taxon>Eurotiomycetidae</taxon>
        <taxon>Onygenales</taxon>
        <taxon>Onygenales incertae sedis</taxon>
        <taxon>Polytolypa</taxon>
    </lineage>
</organism>
<keyword evidence="10" id="KW-1185">Reference proteome</keyword>
<evidence type="ECO:0000259" key="8">
    <source>
        <dbReference type="PROSITE" id="PS50011"/>
    </source>
</evidence>
<protein>
    <submittedName>
        <fullName evidence="9">PLK protein kinase</fullName>
    </submittedName>
</protein>
<keyword evidence="2" id="KW-0808">Transferase</keyword>
<keyword evidence="3 6" id="KW-0547">Nucleotide-binding</keyword>
<dbReference type="GO" id="GO:0005737">
    <property type="term" value="C:cytoplasm"/>
    <property type="evidence" value="ECO:0007669"/>
    <property type="project" value="TreeGrafter"/>
</dbReference>
<dbReference type="EMBL" id="PDNA01000013">
    <property type="protein sequence ID" value="PGH26757.1"/>
    <property type="molecule type" value="Genomic_DNA"/>
</dbReference>
<evidence type="ECO:0000256" key="3">
    <source>
        <dbReference type="ARBA" id="ARBA00022741"/>
    </source>
</evidence>
<evidence type="ECO:0000256" key="7">
    <source>
        <dbReference type="SAM" id="MobiDB-lite"/>
    </source>
</evidence>
<accession>A0A2B7Z1P8</accession>
<dbReference type="FunFam" id="3.30.200.20:FF:000042">
    <property type="entry name" value="Aurora kinase A"/>
    <property type="match status" value="1"/>
</dbReference>
<evidence type="ECO:0000256" key="2">
    <source>
        <dbReference type="ARBA" id="ARBA00022679"/>
    </source>
</evidence>
<feature type="compositionally biased region" description="Polar residues" evidence="7">
    <location>
        <begin position="1"/>
        <end position="11"/>
    </location>
</feature>
<feature type="region of interest" description="Disordered" evidence="7">
    <location>
        <begin position="663"/>
        <end position="702"/>
    </location>
</feature>
<dbReference type="PROSITE" id="PS00108">
    <property type="entry name" value="PROTEIN_KINASE_ST"/>
    <property type="match status" value="1"/>
</dbReference>
<dbReference type="PROSITE" id="PS00107">
    <property type="entry name" value="PROTEIN_KINASE_ATP"/>
    <property type="match status" value="1"/>
</dbReference>
<dbReference type="Gene3D" id="1.10.510.10">
    <property type="entry name" value="Transferase(Phosphotransferase) domain 1"/>
    <property type="match status" value="1"/>
</dbReference>
<dbReference type="SMART" id="SM00220">
    <property type="entry name" value="S_TKc"/>
    <property type="match status" value="1"/>
</dbReference>
<keyword evidence="5 6" id="KW-0067">ATP-binding</keyword>
<dbReference type="SUPFAM" id="SSF82615">
    <property type="entry name" value="Polo-box domain"/>
    <property type="match status" value="2"/>
</dbReference>
<dbReference type="InterPro" id="IPR017441">
    <property type="entry name" value="Protein_kinase_ATP_BS"/>
</dbReference>
<dbReference type="Gene3D" id="3.30.200.20">
    <property type="entry name" value="Phosphorylase Kinase, domain 1"/>
    <property type="match status" value="1"/>
</dbReference>
<name>A0A2B7Z1P8_POLH7</name>
<dbReference type="FunFam" id="3.30.1120.30:FF:000004">
    <property type="entry name" value="Serine/threonine-protein kinase"/>
    <property type="match status" value="1"/>
</dbReference>
<evidence type="ECO:0000256" key="5">
    <source>
        <dbReference type="ARBA" id="ARBA00022840"/>
    </source>
</evidence>
<evidence type="ECO:0000313" key="10">
    <source>
        <dbReference type="Proteomes" id="UP000224634"/>
    </source>
</evidence>
<evidence type="ECO:0000313" key="9">
    <source>
        <dbReference type="EMBL" id="PGH26757.1"/>
    </source>
</evidence>
<dbReference type="InterPro" id="IPR033701">
    <property type="entry name" value="POLO_box_1"/>
</dbReference>
<dbReference type="PROSITE" id="PS50011">
    <property type="entry name" value="PROTEIN_KINASE_DOM"/>
    <property type="match status" value="1"/>
</dbReference>
<feature type="compositionally biased region" description="Basic and acidic residues" evidence="7">
    <location>
        <begin position="15"/>
        <end position="25"/>
    </location>
</feature>
<dbReference type="CDD" id="cd14099">
    <property type="entry name" value="STKc_PLK"/>
    <property type="match status" value="1"/>
</dbReference>
<dbReference type="STRING" id="1447883.A0A2B7Z1P8"/>
<feature type="region of interest" description="Disordered" evidence="7">
    <location>
        <begin position="492"/>
        <end position="619"/>
    </location>
</feature>
<dbReference type="Gene3D" id="3.30.1120.30">
    <property type="entry name" value="POLO box domain"/>
    <property type="match status" value="1"/>
</dbReference>